<keyword evidence="2" id="KW-1185">Reference proteome</keyword>
<dbReference type="Proteomes" id="UP000828048">
    <property type="component" value="Chromosome 5"/>
</dbReference>
<accession>A0ACB7XVQ2</accession>
<reference evidence="1 2" key="1">
    <citation type="journal article" date="2021" name="Hortic Res">
        <title>High-quality reference genome and annotation aids understanding of berry development for evergreen blueberry (Vaccinium darrowii).</title>
        <authorList>
            <person name="Yu J."/>
            <person name="Hulse-Kemp A.M."/>
            <person name="Babiker E."/>
            <person name="Staton M."/>
        </authorList>
    </citation>
    <scope>NUCLEOTIDE SEQUENCE [LARGE SCALE GENOMIC DNA]</scope>
    <source>
        <strain evidence="2">cv. NJ 8807/NJ 8810</strain>
        <tissue evidence="1">Young leaf</tissue>
    </source>
</reference>
<protein>
    <submittedName>
        <fullName evidence="1">Uncharacterized protein</fullName>
    </submittedName>
</protein>
<sequence length="866" mass="97122">MIRTPQNGQEISMAMLDGNGMCKEVLNKFCQSKPQLQLLAILNPTLESLPQAFNTSLASHPPPMTNLDILVLRGCDFLVDIGHIRELSKLTVLEISGASSLAQIPPDIFEKMTKLQSLHLSSLQIEELPASFYKLTELQRLLLKNCPKLHKLGCLEKCDNIVVLNLSGATSLNAFPCKNLEKMPKLRTLDLSNTNISNLIKIGRIEHLTHISLRGCPRVDRIPSIASLPSLQVLDISGAKNFTEIHDKSFANNYALNILDLSGTQIRKLPSSVGNPRHLCLKGCSSLEELSFMESLKNLEALDLSNASNVKIEEKFFESLTKLRLLNLSKTNIESLPYLSNHSELRQLLLSHCSSLYELPQLKNLPKLEVLDLSGCTLLKEIQDESFDRMTCLQKLILSETQFEILPSLSKLVTLRVLLLASCSRLKVLLSLESLSRLEELNLSSVTCLGETGAADFLKDMGHLQILDLSESNLKKLPSMSNLENLSQLLLRGCNQLEEVPDLQHLTKLEVLDVSGTAIRQLPHLQDLVKLKVLDLSGTALSQLPSLNNLTNLHQLLLRDCPNLDPFFQHEIPDQSVKECHWHISNLPEMITDSNRPSTSVSGSTFLKLLEKNLSVRQLLEKSPSLRETGLKQFHLSVRPVDKQNSGGIHCCGDVRGIYFQARCFPYFDEQGISLELCGFHDFPQGIDDVLSSAEYVFLFDNIFIKELYDLGAQNIKHMKGCWIERCENMQSVFHSKEEGDISKLWKNLEILWLSNLHNLTSIYSGNLQHQGLRSLKLLYLDCCPRLSSLFSSSHLPKNLEILQIKFCDNLETVVENSTSEDCALPKLCKLILFGLPKLKSIGAALPSLQDCNRIVRDCPQLQSEF</sequence>
<organism evidence="1 2">
    <name type="scientific">Vaccinium darrowii</name>
    <dbReference type="NCBI Taxonomy" id="229202"/>
    <lineage>
        <taxon>Eukaryota</taxon>
        <taxon>Viridiplantae</taxon>
        <taxon>Streptophyta</taxon>
        <taxon>Embryophyta</taxon>
        <taxon>Tracheophyta</taxon>
        <taxon>Spermatophyta</taxon>
        <taxon>Magnoliopsida</taxon>
        <taxon>eudicotyledons</taxon>
        <taxon>Gunneridae</taxon>
        <taxon>Pentapetalae</taxon>
        <taxon>asterids</taxon>
        <taxon>Ericales</taxon>
        <taxon>Ericaceae</taxon>
        <taxon>Vaccinioideae</taxon>
        <taxon>Vaccinieae</taxon>
        <taxon>Vaccinium</taxon>
    </lineage>
</organism>
<gene>
    <name evidence="1" type="ORF">Vadar_000509</name>
</gene>
<name>A0ACB7XVQ2_9ERIC</name>
<proteinExistence type="predicted"/>
<evidence type="ECO:0000313" key="1">
    <source>
        <dbReference type="EMBL" id="KAH7845307.1"/>
    </source>
</evidence>
<evidence type="ECO:0000313" key="2">
    <source>
        <dbReference type="Proteomes" id="UP000828048"/>
    </source>
</evidence>
<dbReference type="EMBL" id="CM037155">
    <property type="protein sequence ID" value="KAH7845307.1"/>
    <property type="molecule type" value="Genomic_DNA"/>
</dbReference>
<comment type="caution">
    <text evidence="1">The sequence shown here is derived from an EMBL/GenBank/DDBJ whole genome shotgun (WGS) entry which is preliminary data.</text>
</comment>